<reference evidence="2" key="1">
    <citation type="journal article" date="2023" name="Science">
        <title>Genome structures resolve the early diversification of teleost fishes.</title>
        <authorList>
            <person name="Parey E."/>
            <person name="Louis A."/>
            <person name="Montfort J."/>
            <person name="Bouchez O."/>
            <person name="Roques C."/>
            <person name="Iampietro C."/>
            <person name="Lluch J."/>
            <person name="Castinel A."/>
            <person name="Donnadieu C."/>
            <person name="Desvignes T."/>
            <person name="Floi Bucao C."/>
            <person name="Jouanno E."/>
            <person name="Wen M."/>
            <person name="Mejri S."/>
            <person name="Dirks R."/>
            <person name="Jansen H."/>
            <person name="Henkel C."/>
            <person name="Chen W.J."/>
            <person name="Zahm M."/>
            <person name="Cabau C."/>
            <person name="Klopp C."/>
            <person name="Thompson A.W."/>
            <person name="Robinson-Rechavi M."/>
            <person name="Braasch I."/>
            <person name="Lecointre G."/>
            <person name="Bobe J."/>
            <person name="Postlethwait J.H."/>
            <person name="Berthelot C."/>
            <person name="Roest Crollius H."/>
            <person name="Guiguen Y."/>
        </authorList>
    </citation>
    <scope>NUCLEOTIDE SEQUENCE</scope>
    <source>
        <strain evidence="2">NC1722</strain>
    </source>
</reference>
<organism evidence="2 3">
    <name type="scientific">Aldrovandia affinis</name>
    <dbReference type="NCBI Taxonomy" id="143900"/>
    <lineage>
        <taxon>Eukaryota</taxon>
        <taxon>Metazoa</taxon>
        <taxon>Chordata</taxon>
        <taxon>Craniata</taxon>
        <taxon>Vertebrata</taxon>
        <taxon>Euteleostomi</taxon>
        <taxon>Actinopterygii</taxon>
        <taxon>Neopterygii</taxon>
        <taxon>Teleostei</taxon>
        <taxon>Notacanthiformes</taxon>
        <taxon>Halosauridae</taxon>
        <taxon>Aldrovandia</taxon>
    </lineage>
</organism>
<dbReference type="Proteomes" id="UP001221898">
    <property type="component" value="Unassembled WGS sequence"/>
</dbReference>
<protein>
    <submittedName>
        <fullName evidence="2">Uncharacterized protein</fullName>
    </submittedName>
</protein>
<evidence type="ECO:0000313" key="3">
    <source>
        <dbReference type="Proteomes" id="UP001221898"/>
    </source>
</evidence>
<sequence>MAGDVWTRRPAAKQGLRHVTHSGPLDLPAAGTAPQFVRAFDCALQLTRLRAQVGPEQGASLQGAPTDGAGRGAGKCHWHLWGLRLI</sequence>
<comment type="caution">
    <text evidence="2">The sequence shown here is derived from an EMBL/GenBank/DDBJ whole genome shotgun (WGS) entry which is preliminary data.</text>
</comment>
<dbReference type="AlphaFoldDB" id="A0AAD7RUN1"/>
<gene>
    <name evidence="2" type="ORF">AAFF_G00100890</name>
</gene>
<evidence type="ECO:0000313" key="2">
    <source>
        <dbReference type="EMBL" id="KAJ8390709.1"/>
    </source>
</evidence>
<proteinExistence type="predicted"/>
<name>A0AAD7RUN1_9TELE</name>
<evidence type="ECO:0000256" key="1">
    <source>
        <dbReference type="SAM" id="MobiDB-lite"/>
    </source>
</evidence>
<accession>A0AAD7RUN1</accession>
<feature type="region of interest" description="Disordered" evidence="1">
    <location>
        <begin position="1"/>
        <end position="24"/>
    </location>
</feature>
<dbReference type="EMBL" id="JAINUG010000166">
    <property type="protein sequence ID" value="KAJ8390709.1"/>
    <property type="molecule type" value="Genomic_DNA"/>
</dbReference>
<keyword evidence="3" id="KW-1185">Reference proteome</keyword>